<dbReference type="SUPFAM" id="SSF117916">
    <property type="entry name" value="Fe-S cluster assembly (FSCA) domain-like"/>
    <property type="match status" value="1"/>
</dbReference>
<dbReference type="Pfam" id="PF01883">
    <property type="entry name" value="FeS_assembly_P"/>
    <property type="match status" value="1"/>
</dbReference>
<dbReference type="EMBL" id="FONN01000004">
    <property type="protein sequence ID" value="SFE63310.1"/>
    <property type="molecule type" value="Genomic_DNA"/>
</dbReference>
<accession>A0A1I2C6N2</accession>
<dbReference type="InterPro" id="IPR034904">
    <property type="entry name" value="FSCA_dom_sf"/>
</dbReference>
<dbReference type="PANTHER" id="PTHR42831">
    <property type="entry name" value="FE-S PROTEIN MATURATION AUXILIARY FACTOR YITW"/>
    <property type="match status" value="1"/>
</dbReference>
<dbReference type="PANTHER" id="PTHR42831:SF1">
    <property type="entry name" value="FE-S PROTEIN MATURATION AUXILIARY FACTOR YITW"/>
    <property type="match status" value="1"/>
</dbReference>
<dbReference type="Gene3D" id="3.30.300.130">
    <property type="entry name" value="Fe-S cluster assembly (FSCA)"/>
    <property type="match status" value="1"/>
</dbReference>
<evidence type="ECO:0000313" key="3">
    <source>
        <dbReference type="Proteomes" id="UP000183410"/>
    </source>
</evidence>
<dbReference type="AlphaFoldDB" id="A0A1I2C6N2"/>
<evidence type="ECO:0000313" key="2">
    <source>
        <dbReference type="EMBL" id="SFE63310.1"/>
    </source>
</evidence>
<gene>
    <name evidence="2" type="ORF">SAMN04487969_104275</name>
</gene>
<feature type="domain" description="MIP18 family-like" evidence="1">
    <location>
        <begin position="18"/>
        <end position="91"/>
    </location>
</feature>
<evidence type="ECO:0000259" key="1">
    <source>
        <dbReference type="Pfam" id="PF01883"/>
    </source>
</evidence>
<organism evidence="2 3">
    <name type="scientific">Paenibacillus algorifonticola</name>
    <dbReference type="NCBI Taxonomy" id="684063"/>
    <lineage>
        <taxon>Bacteria</taxon>
        <taxon>Bacillati</taxon>
        <taxon>Bacillota</taxon>
        <taxon>Bacilli</taxon>
        <taxon>Bacillales</taxon>
        <taxon>Paenibacillaceae</taxon>
        <taxon>Paenibacillus</taxon>
    </lineage>
</organism>
<sequence length="113" mass="12928">MEKRSEESLGEQLEERTKEQVWELLRKVHDPELGVNIVDLGLVYSLNWKDEHITVEMTLTTPGCPMHDMIAGGVRHVLLGELGFNSVEVNVVWEPAWQPAMMSEEAKEYLGYC</sequence>
<keyword evidence="3" id="KW-1185">Reference proteome</keyword>
<reference evidence="3" key="1">
    <citation type="submission" date="2016-10" db="EMBL/GenBank/DDBJ databases">
        <authorList>
            <person name="Varghese N."/>
            <person name="Submissions S."/>
        </authorList>
    </citation>
    <scope>NUCLEOTIDE SEQUENCE [LARGE SCALE GENOMIC DNA]</scope>
    <source>
        <strain evidence="3">CGMCC 1.10223</strain>
    </source>
</reference>
<dbReference type="Proteomes" id="UP000183410">
    <property type="component" value="Unassembled WGS sequence"/>
</dbReference>
<protein>
    <submittedName>
        <fullName evidence="2">Metal-sulfur cluster biosynthetic enzyme</fullName>
    </submittedName>
</protein>
<dbReference type="RefSeq" id="WP_046233431.1">
    <property type="nucleotide sequence ID" value="NZ_FONN01000004.1"/>
</dbReference>
<dbReference type="InterPro" id="IPR052339">
    <property type="entry name" value="Fe-S_Maturation_MIP18"/>
</dbReference>
<dbReference type="InterPro" id="IPR002744">
    <property type="entry name" value="MIP18-like"/>
</dbReference>
<name>A0A1I2C6N2_9BACL</name>
<proteinExistence type="predicted"/>
<dbReference type="OrthoDB" id="9805360at2"/>